<dbReference type="KEGG" id="ssan:NX02_17645"/>
<dbReference type="SMART" id="SM00671">
    <property type="entry name" value="SEL1"/>
    <property type="match status" value="7"/>
</dbReference>
<dbReference type="InterPro" id="IPR011990">
    <property type="entry name" value="TPR-like_helical_dom_sf"/>
</dbReference>
<proteinExistence type="predicted"/>
<dbReference type="PATRIC" id="fig|1123269.5.peg.3456"/>
<dbReference type="InterPro" id="IPR050767">
    <property type="entry name" value="Sel1_AlgK"/>
</dbReference>
<organism evidence="2 3">
    <name type="scientific">Sphingomonas sanxanigenens DSM 19645 = NX02</name>
    <dbReference type="NCBI Taxonomy" id="1123269"/>
    <lineage>
        <taxon>Bacteria</taxon>
        <taxon>Pseudomonadati</taxon>
        <taxon>Pseudomonadota</taxon>
        <taxon>Alphaproteobacteria</taxon>
        <taxon>Sphingomonadales</taxon>
        <taxon>Sphingomonadaceae</taxon>
        <taxon>Sphingomonas</taxon>
    </lineage>
</organism>
<name>W0AFZ3_9SPHN</name>
<evidence type="ECO:0000313" key="2">
    <source>
        <dbReference type="EMBL" id="AHE55203.1"/>
    </source>
</evidence>
<dbReference type="RefSeq" id="WP_025293389.1">
    <property type="nucleotide sequence ID" value="NZ_CP006644.1"/>
</dbReference>
<dbReference type="SUPFAM" id="SSF81901">
    <property type="entry name" value="HCP-like"/>
    <property type="match status" value="2"/>
</dbReference>
<gene>
    <name evidence="2" type="ORF">NX02_17645</name>
</gene>
<dbReference type="eggNOG" id="COG0790">
    <property type="taxonomic scope" value="Bacteria"/>
</dbReference>
<dbReference type="Pfam" id="PF08238">
    <property type="entry name" value="Sel1"/>
    <property type="match status" value="7"/>
</dbReference>
<evidence type="ECO:0008006" key="4">
    <source>
        <dbReference type="Google" id="ProtNLM"/>
    </source>
</evidence>
<feature type="chain" id="PRO_5004785438" description="Sel1 repeat family protein" evidence="1">
    <location>
        <begin position="25"/>
        <end position="539"/>
    </location>
</feature>
<evidence type="ECO:0000313" key="3">
    <source>
        <dbReference type="Proteomes" id="UP000018851"/>
    </source>
</evidence>
<dbReference type="EMBL" id="CP006644">
    <property type="protein sequence ID" value="AHE55203.1"/>
    <property type="molecule type" value="Genomic_DNA"/>
</dbReference>
<reference evidence="2 3" key="1">
    <citation type="submission" date="2013-07" db="EMBL/GenBank/DDBJ databases">
        <title>Completed genome of Sphingomonas sanxanigenens NX02.</title>
        <authorList>
            <person name="Ma T."/>
            <person name="Huang H."/>
            <person name="Wu M."/>
            <person name="Li X."/>
            <person name="Li G."/>
        </authorList>
    </citation>
    <scope>NUCLEOTIDE SEQUENCE [LARGE SCALE GENOMIC DNA]</scope>
    <source>
        <strain evidence="2 3">NX02</strain>
    </source>
</reference>
<dbReference type="OrthoDB" id="9797030at2"/>
<keyword evidence="3" id="KW-1185">Reference proteome</keyword>
<dbReference type="Gene3D" id="1.25.40.10">
    <property type="entry name" value="Tetratricopeptide repeat domain"/>
    <property type="match status" value="2"/>
</dbReference>
<dbReference type="PANTHER" id="PTHR11102:SF160">
    <property type="entry name" value="ERAD-ASSOCIATED E3 UBIQUITIN-PROTEIN LIGASE COMPONENT HRD3"/>
    <property type="match status" value="1"/>
</dbReference>
<dbReference type="STRING" id="1123269.NX02_17645"/>
<dbReference type="PANTHER" id="PTHR11102">
    <property type="entry name" value="SEL-1-LIKE PROTEIN"/>
    <property type="match status" value="1"/>
</dbReference>
<dbReference type="AlphaFoldDB" id="W0AFZ3"/>
<accession>W0AFZ3</accession>
<keyword evidence="1" id="KW-0732">Signal</keyword>
<dbReference type="HOGENOM" id="CLU_505168_0_0_5"/>
<dbReference type="Proteomes" id="UP000018851">
    <property type="component" value="Chromosome"/>
</dbReference>
<feature type="signal peptide" evidence="1">
    <location>
        <begin position="1"/>
        <end position="24"/>
    </location>
</feature>
<sequence>MASIGRTTLGCLALIAAAPLPAAAQTDLPANGDGRPINTDGRAITVDGRRMPRAEAPRWATCQALVRDPHFAAVSATAAEHGVLAPAIFVPTRLPRNPDYAAAPDVPAGSPLPAVGRSRFAVPDILYEGLQPSGNDVGAGDVPAEEGSATANLLSNRAASLAACLDAYAPGGSRGGVLGSRMASELRTGAGPGTLYGGPTPGPGANFRGRETVVRRDNALPVAFLLFDQGRYAESLTFFHRAADKLQLREGGDEAALFIGKLELAGFGKDRDPARALKWLKRAATAPFNPANETPVFDPTRPELNTAVGEAAVILGNLHANGRHGLPKDMAEARRWFVRASDVGHVPAAKLVGDMHLDGIGTARDPAKAVRWYRRAAELDLPAAQVALAAILWTGDDGVKPDRDEALAWYRAAARHNHPGALYALARAQDLGEGMPADPERAITLYKAAALAGDGAAMVAMGTYFYRGEQVPRDHRAARRWFEQGAERGDADGMFNLAAMLLRGEGGTADRPKARALLRQAAVLGQKKAPAAIAAMGTN</sequence>
<dbReference type="InterPro" id="IPR006597">
    <property type="entry name" value="Sel1-like"/>
</dbReference>
<protein>
    <recommendedName>
        <fullName evidence="4">Sel1 repeat family protein</fullName>
    </recommendedName>
</protein>
<evidence type="ECO:0000256" key="1">
    <source>
        <dbReference type="SAM" id="SignalP"/>
    </source>
</evidence>